<feature type="compositionally biased region" description="Gly residues" evidence="18">
    <location>
        <begin position="866"/>
        <end position="876"/>
    </location>
</feature>
<proteinExistence type="inferred from homology"/>
<comment type="caution">
    <text evidence="21">The sequence shown here is derived from an EMBL/GenBank/DDBJ whole genome shotgun (WGS) entry which is preliminary data.</text>
</comment>
<dbReference type="GO" id="GO:0005576">
    <property type="term" value="C:extracellular region"/>
    <property type="evidence" value="ECO:0007669"/>
    <property type="project" value="UniProtKB-SubCell"/>
</dbReference>
<dbReference type="SUPFAM" id="SSF51445">
    <property type="entry name" value="(Trans)glycosidases"/>
    <property type="match status" value="1"/>
</dbReference>
<feature type="compositionally biased region" description="Low complexity" evidence="18">
    <location>
        <begin position="807"/>
        <end position="851"/>
    </location>
</feature>
<comment type="similarity">
    <text evidence="4">Belongs to the glycosyl hydrolase 3 family.</text>
</comment>
<evidence type="ECO:0000256" key="10">
    <source>
        <dbReference type="ARBA" id="ARBA00023277"/>
    </source>
</evidence>
<feature type="region of interest" description="Disordered" evidence="18">
    <location>
        <begin position="807"/>
        <end position="900"/>
    </location>
</feature>
<evidence type="ECO:0000256" key="13">
    <source>
        <dbReference type="ARBA" id="ARBA00024983"/>
    </source>
</evidence>
<evidence type="ECO:0000256" key="16">
    <source>
        <dbReference type="ARBA" id="ARBA00041601"/>
    </source>
</evidence>
<dbReference type="OrthoDB" id="416222at2759"/>
<protein>
    <recommendedName>
        <fullName evidence="14">Probable beta-glucosidase G</fullName>
        <ecNumber evidence="5">3.2.1.21</ecNumber>
    </recommendedName>
    <alternativeName>
        <fullName evidence="15">Beta-D-glucoside glucohydrolase G</fullName>
    </alternativeName>
    <alternativeName>
        <fullName evidence="16">Cellobiase G</fullName>
    </alternativeName>
    <alternativeName>
        <fullName evidence="17">Gentiobiase G</fullName>
    </alternativeName>
</protein>
<comment type="function">
    <text evidence="13">Beta-glucosidases are one of a number of cellulolytic enzymes involved in the degradation of cellulosic biomass. Catalyzes the last step releasing glucose from the inhibitory cellobiose.</text>
</comment>
<name>A0A4U0UY57_9PEZI</name>
<accession>A0A4U0UY57</accession>
<dbReference type="InterPro" id="IPR036881">
    <property type="entry name" value="Glyco_hydro_3_C_sf"/>
</dbReference>
<feature type="signal peptide" evidence="19">
    <location>
        <begin position="1"/>
        <end position="20"/>
    </location>
</feature>
<dbReference type="PANTHER" id="PTHR42715:SF12">
    <property type="entry name" value="BETA-GLUCOSIDASE G-RELATED"/>
    <property type="match status" value="1"/>
</dbReference>
<keyword evidence="12" id="KW-0624">Polysaccharide degradation</keyword>
<gene>
    <name evidence="21" type="ORF">B0A54_07930</name>
</gene>
<feature type="chain" id="PRO_5020801399" description="Probable beta-glucosidase G" evidence="19">
    <location>
        <begin position="21"/>
        <end position="900"/>
    </location>
</feature>
<dbReference type="EMBL" id="NAJP01000030">
    <property type="protein sequence ID" value="TKA41017.1"/>
    <property type="molecule type" value="Genomic_DNA"/>
</dbReference>
<evidence type="ECO:0000313" key="21">
    <source>
        <dbReference type="EMBL" id="TKA41017.1"/>
    </source>
</evidence>
<dbReference type="InterPro" id="IPR036962">
    <property type="entry name" value="Glyco_hydro_3_N_sf"/>
</dbReference>
<dbReference type="Pfam" id="PF01915">
    <property type="entry name" value="Glyco_hydro_3_C"/>
    <property type="match status" value="2"/>
</dbReference>
<evidence type="ECO:0000259" key="20">
    <source>
        <dbReference type="SMART" id="SM01217"/>
    </source>
</evidence>
<keyword evidence="6" id="KW-0964">Secreted</keyword>
<dbReference type="SMART" id="SM01217">
    <property type="entry name" value="Fn3_like"/>
    <property type="match status" value="1"/>
</dbReference>
<dbReference type="SUPFAM" id="SSF52279">
    <property type="entry name" value="Beta-D-glucan exohydrolase, C-terminal domain"/>
    <property type="match status" value="1"/>
</dbReference>
<comment type="pathway">
    <text evidence="3">Glycan metabolism; cellulose degradation.</text>
</comment>
<evidence type="ECO:0000256" key="4">
    <source>
        <dbReference type="ARBA" id="ARBA00005336"/>
    </source>
</evidence>
<dbReference type="Pfam" id="PF14310">
    <property type="entry name" value="Fn3-like"/>
    <property type="match status" value="1"/>
</dbReference>
<evidence type="ECO:0000256" key="15">
    <source>
        <dbReference type="ARBA" id="ARBA00041276"/>
    </source>
</evidence>
<dbReference type="EC" id="3.2.1.21" evidence="5"/>
<evidence type="ECO:0000256" key="6">
    <source>
        <dbReference type="ARBA" id="ARBA00022525"/>
    </source>
</evidence>
<dbReference type="InterPro" id="IPR013783">
    <property type="entry name" value="Ig-like_fold"/>
</dbReference>
<dbReference type="STRING" id="329885.A0A4U0UY57"/>
<keyword evidence="11" id="KW-0326">Glycosidase</keyword>
<reference evidence="21 22" key="1">
    <citation type="submission" date="2017-03" db="EMBL/GenBank/DDBJ databases">
        <title>Genomes of endolithic fungi from Antarctica.</title>
        <authorList>
            <person name="Coleine C."/>
            <person name="Masonjones S."/>
            <person name="Stajich J.E."/>
        </authorList>
    </citation>
    <scope>NUCLEOTIDE SEQUENCE [LARGE SCALE GENOMIC DNA]</scope>
    <source>
        <strain evidence="21 22">CCFEE 5311</strain>
    </source>
</reference>
<evidence type="ECO:0000256" key="7">
    <source>
        <dbReference type="ARBA" id="ARBA00022729"/>
    </source>
</evidence>
<evidence type="ECO:0000256" key="17">
    <source>
        <dbReference type="ARBA" id="ARBA00041808"/>
    </source>
</evidence>
<dbReference type="Pfam" id="PF00933">
    <property type="entry name" value="Glyco_hydro_3"/>
    <property type="match status" value="1"/>
</dbReference>
<dbReference type="Proteomes" id="UP000310066">
    <property type="component" value="Unassembled WGS sequence"/>
</dbReference>
<evidence type="ECO:0000256" key="9">
    <source>
        <dbReference type="ARBA" id="ARBA00023180"/>
    </source>
</evidence>
<keyword evidence="9" id="KW-0325">Glycoprotein</keyword>
<dbReference type="Gene3D" id="3.20.20.300">
    <property type="entry name" value="Glycoside hydrolase, family 3, N-terminal domain"/>
    <property type="match status" value="1"/>
</dbReference>
<keyword evidence="8" id="KW-0378">Hydrolase</keyword>
<evidence type="ECO:0000256" key="8">
    <source>
        <dbReference type="ARBA" id="ARBA00022801"/>
    </source>
</evidence>
<evidence type="ECO:0000256" key="2">
    <source>
        <dbReference type="ARBA" id="ARBA00004613"/>
    </source>
</evidence>
<keyword evidence="10" id="KW-0119">Carbohydrate metabolism</keyword>
<comment type="subcellular location">
    <subcellularLocation>
        <location evidence="2">Secreted</location>
    </subcellularLocation>
</comment>
<feature type="region of interest" description="Disordered" evidence="18">
    <location>
        <begin position="22"/>
        <end position="54"/>
    </location>
</feature>
<dbReference type="GO" id="GO:0009251">
    <property type="term" value="P:glucan catabolic process"/>
    <property type="evidence" value="ECO:0007669"/>
    <property type="project" value="TreeGrafter"/>
</dbReference>
<dbReference type="AlphaFoldDB" id="A0A4U0UY57"/>
<dbReference type="InterPro" id="IPR001764">
    <property type="entry name" value="Glyco_hydro_3_N"/>
</dbReference>
<dbReference type="Gene3D" id="3.40.50.1700">
    <property type="entry name" value="Glycoside hydrolase family 3 C-terminal domain"/>
    <property type="match status" value="2"/>
</dbReference>
<dbReference type="InterPro" id="IPR050288">
    <property type="entry name" value="Cellulose_deg_GH3"/>
</dbReference>
<evidence type="ECO:0000256" key="19">
    <source>
        <dbReference type="SAM" id="SignalP"/>
    </source>
</evidence>
<evidence type="ECO:0000256" key="3">
    <source>
        <dbReference type="ARBA" id="ARBA00004987"/>
    </source>
</evidence>
<evidence type="ECO:0000256" key="11">
    <source>
        <dbReference type="ARBA" id="ARBA00023295"/>
    </source>
</evidence>
<evidence type="ECO:0000313" key="22">
    <source>
        <dbReference type="Proteomes" id="UP000310066"/>
    </source>
</evidence>
<dbReference type="GO" id="GO:0008422">
    <property type="term" value="F:beta-glucosidase activity"/>
    <property type="evidence" value="ECO:0007669"/>
    <property type="project" value="UniProtKB-EC"/>
</dbReference>
<dbReference type="InterPro" id="IPR017853">
    <property type="entry name" value="GH"/>
</dbReference>
<evidence type="ECO:0000256" key="1">
    <source>
        <dbReference type="ARBA" id="ARBA00000448"/>
    </source>
</evidence>
<evidence type="ECO:0000256" key="18">
    <source>
        <dbReference type="SAM" id="MobiDB-lite"/>
    </source>
</evidence>
<dbReference type="FunFam" id="3.20.20.300:FF:000002">
    <property type="entry name" value="Probable beta-glucosidase"/>
    <property type="match status" value="1"/>
</dbReference>
<sequence>MANKLHLAAGLLVAATAVTGQNGSTVGSGPSAAGPTWNHADFESSPAVYPSPNATGQGWSSAFQQASAFVSQLTLEEKAQLVTGTPGPCVGNIGPIERLGFKGLCLQDGPLAIREATYASVFPAGLSVAASWDMDLARQRGVEMAQEFKGKGAHIALGPVAGPLGRSGYGGRNWEGFSPDPYLTGELFATTIEGMQATGLQACAKHYIGNEQETQRNPSGGPNTAVFGGVPGPTIEAVSSNIDDRTMHEAYLWPFQNAVHSGVSAVMCSYNRINGSYGCQNSKTLNGLLKEELGFQGYVMSDWAATHSGYPAAEAGLDMDMPGGISFFSASPSFFGGNITASVNNGSLPIERVDDMCRRIMTPYFRLGQNTNYPPIDASSGGLNFFPMTNYLYNFTEGPANVDVRDDHAALIRELGAAGIVMLKNVNNTLPLKTPANVGVLGNDAPDISVGLYLDGDPDLLNIGYDQGVLPVGGGSGTGRMTYVVAPLDAIKTKVFSYNSKALVQYVTNNTEIIHNKIFGAMINPTPPEVCLVSLLIYTTSPELSGQSLILAPIAFRSILAAHYPGQEVGNSIVDILWGAVNPSGKLPYTIALQESDYSFAPITNSSALLKTTDPNAWQSDFEERLLIDYRHFDYFNESVQYEFGYGLSYTTFSMSTATISRVASGAISAAPANNTVAPGGNPALWDILYTVSVSVSNTGSVAGATVPQLYLGLPQPANEDYTPVKVLRGFQKVLLAPGASQTVTFSLTRRDISYWDTFAQQWIIGSSAIGVLAGFSSRDIQSTTSFSPLNGASAYGGSSGSASSASSSVAGGYGAPSSSSSTVGGYSAPVSSPPSSTAGGYGAPSPSSSTVGGYGAPSPSPSPGYGAGGHGGDQGGPWHWASGENGASHWGLPPAAAKQ</sequence>
<organism evidence="21 22">
    <name type="scientific">Friedmanniomyces endolithicus</name>
    <dbReference type="NCBI Taxonomy" id="329885"/>
    <lineage>
        <taxon>Eukaryota</taxon>
        <taxon>Fungi</taxon>
        <taxon>Dikarya</taxon>
        <taxon>Ascomycota</taxon>
        <taxon>Pezizomycotina</taxon>
        <taxon>Dothideomycetes</taxon>
        <taxon>Dothideomycetidae</taxon>
        <taxon>Mycosphaerellales</taxon>
        <taxon>Teratosphaeriaceae</taxon>
        <taxon>Friedmanniomyces</taxon>
    </lineage>
</organism>
<feature type="domain" description="Fibronectin type III-like" evidence="20">
    <location>
        <begin position="706"/>
        <end position="778"/>
    </location>
</feature>
<comment type="catalytic activity">
    <reaction evidence="1">
        <text>Hydrolysis of terminal, non-reducing beta-D-glucosyl residues with release of beta-D-glucose.</text>
        <dbReference type="EC" id="3.2.1.21"/>
    </reaction>
</comment>
<evidence type="ECO:0000256" key="5">
    <source>
        <dbReference type="ARBA" id="ARBA00012744"/>
    </source>
</evidence>
<dbReference type="InterPro" id="IPR026891">
    <property type="entry name" value="Fn3-like"/>
</dbReference>
<dbReference type="Gene3D" id="2.60.40.10">
    <property type="entry name" value="Immunoglobulins"/>
    <property type="match status" value="1"/>
</dbReference>
<keyword evidence="7 19" id="KW-0732">Signal</keyword>
<evidence type="ECO:0000256" key="12">
    <source>
        <dbReference type="ARBA" id="ARBA00023326"/>
    </source>
</evidence>
<dbReference type="PANTHER" id="PTHR42715">
    <property type="entry name" value="BETA-GLUCOSIDASE"/>
    <property type="match status" value="1"/>
</dbReference>
<dbReference type="PRINTS" id="PR00133">
    <property type="entry name" value="GLHYDRLASE3"/>
</dbReference>
<evidence type="ECO:0000256" key="14">
    <source>
        <dbReference type="ARBA" id="ARBA00039579"/>
    </source>
</evidence>
<dbReference type="InterPro" id="IPR002772">
    <property type="entry name" value="Glyco_hydro_3_C"/>
</dbReference>